<dbReference type="CDD" id="cd08981">
    <property type="entry name" value="GH43_Bt1873-like"/>
    <property type="match status" value="1"/>
</dbReference>
<dbReference type="PANTHER" id="PTHR43301:SF3">
    <property type="entry name" value="ARABINAN ENDO-1,5-ALPHA-L-ARABINOSIDASE A-RELATED"/>
    <property type="match status" value="1"/>
</dbReference>
<dbReference type="Pfam" id="PF04616">
    <property type="entry name" value="Glyco_hydro_43"/>
    <property type="match status" value="1"/>
</dbReference>
<evidence type="ECO:0000313" key="7">
    <source>
        <dbReference type="EMBL" id="GAA4980720.1"/>
    </source>
</evidence>
<evidence type="ECO:0000256" key="5">
    <source>
        <dbReference type="RuleBase" id="RU361187"/>
    </source>
</evidence>
<proteinExistence type="inferred from homology"/>
<dbReference type="PANTHER" id="PTHR43301">
    <property type="entry name" value="ARABINAN ENDO-1,5-ALPHA-L-ARABINOSIDASE"/>
    <property type="match status" value="1"/>
</dbReference>
<evidence type="ECO:0000256" key="1">
    <source>
        <dbReference type="ARBA" id="ARBA00004834"/>
    </source>
</evidence>
<keyword evidence="4 5" id="KW-0326">Glycosidase</keyword>
<dbReference type="EMBL" id="BAABHS010000023">
    <property type="protein sequence ID" value="GAA4980720.1"/>
    <property type="molecule type" value="Genomic_DNA"/>
</dbReference>
<protein>
    <submittedName>
        <fullName evidence="7">Glycoside hydrolase family 43 protein</fullName>
    </submittedName>
</protein>
<feature type="region of interest" description="Disordered" evidence="6">
    <location>
        <begin position="189"/>
        <end position="214"/>
    </location>
</feature>
<dbReference type="InterPro" id="IPR023296">
    <property type="entry name" value="Glyco_hydro_beta-prop_sf"/>
</dbReference>
<dbReference type="SUPFAM" id="SSF75005">
    <property type="entry name" value="Arabinanase/levansucrase/invertase"/>
    <property type="match status" value="1"/>
</dbReference>
<dbReference type="InterPro" id="IPR006710">
    <property type="entry name" value="Glyco_hydro_43"/>
</dbReference>
<evidence type="ECO:0000256" key="4">
    <source>
        <dbReference type="ARBA" id="ARBA00023295"/>
    </source>
</evidence>
<dbReference type="Gene3D" id="2.115.10.20">
    <property type="entry name" value="Glycosyl hydrolase domain, family 43"/>
    <property type="match status" value="1"/>
</dbReference>
<evidence type="ECO:0000313" key="8">
    <source>
        <dbReference type="Proteomes" id="UP001500466"/>
    </source>
</evidence>
<evidence type="ECO:0000256" key="6">
    <source>
        <dbReference type="SAM" id="MobiDB-lite"/>
    </source>
</evidence>
<keyword evidence="3 5" id="KW-0378">Hydrolase</keyword>
<keyword evidence="8" id="KW-1185">Reference proteome</keyword>
<reference evidence="8" key="1">
    <citation type="journal article" date="2019" name="Int. J. Syst. Evol. Microbiol.">
        <title>The Global Catalogue of Microorganisms (GCM) 10K type strain sequencing project: providing services to taxonomists for standard genome sequencing and annotation.</title>
        <authorList>
            <consortium name="The Broad Institute Genomics Platform"/>
            <consortium name="The Broad Institute Genome Sequencing Center for Infectious Disease"/>
            <person name="Wu L."/>
            <person name="Ma J."/>
        </authorList>
    </citation>
    <scope>NUCLEOTIDE SEQUENCE [LARGE SCALE GENOMIC DNA]</scope>
    <source>
        <strain evidence="8">JCM 17986</strain>
    </source>
</reference>
<comment type="similarity">
    <text evidence="2 5">Belongs to the glycosyl hydrolase 43 family.</text>
</comment>
<dbReference type="InterPro" id="IPR050727">
    <property type="entry name" value="GH43_arabinanases"/>
</dbReference>
<comment type="caution">
    <text evidence="7">The sequence shown here is derived from an EMBL/GenBank/DDBJ whole genome shotgun (WGS) entry which is preliminary data.</text>
</comment>
<dbReference type="Proteomes" id="UP001500466">
    <property type="component" value="Unassembled WGS sequence"/>
</dbReference>
<organism evidence="7 8">
    <name type="scientific">Yinghuangia aomiensis</name>
    <dbReference type="NCBI Taxonomy" id="676205"/>
    <lineage>
        <taxon>Bacteria</taxon>
        <taxon>Bacillati</taxon>
        <taxon>Actinomycetota</taxon>
        <taxon>Actinomycetes</taxon>
        <taxon>Kitasatosporales</taxon>
        <taxon>Streptomycetaceae</taxon>
        <taxon>Yinghuangia</taxon>
    </lineage>
</organism>
<evidence type="ECO:0000256" key="2">
    <source>
        <dbReference type="ARBA" id="ARBA00009865"/>
    </source>
</evidence>
<sequence>MAASALGDIQIRDPFLLVVPDGEGYVLFGSTDPDVWSGPGRGFDCWTSADLVEWHGPIAAFRPPADFWSSGQFWAPEVYAYAGRWHMFATFGGPGVVRGTAVLVADAPTGPYTPWSTGAVTPDGWECLDGTLHIDAEGAPWMVFCHEWLQVGDGEVHAQRLTEDLRSAAGPPSLLFRASQAAWARALNAPQAADDSDGREHDGEDGQAAYVTDGPFLHRTGDGTLLMLWSSWGDAGYAMGVARSESGHVLGPWVQQGTPLWSSDGGHGMVARLPGGGLVLALHQPNETPRERAVILPLREVSGGIELARPHRAGGPGDGPGCGA</sequence>
<name>A0ABP9HWL7_9ACTN</name>
<evidence type="ECO:0000256" key="3">
    <source>
        <dbReference type="ARBA" id="ARBA00022801"/>
    </source>
</evidence>
<gene>
    <name evidence="7" type="ORF">GCM10023205_57240</name>
</gene>
<comment type="pathway">
    <text evidence="1">Glycan metabolism; L-arabinan degradation.</text>
</comment>
<dbReference type="RefSeq" id="WP_345678601.1">
    <property type="nucleotide sequence ID" value="NZ_BAABHS010000023.1"/>
</dbReference>
<accession>A0ABP9HWL7</accession>
<dbReference type="GO" id="GO:0016787">
    <property type="term" value="F:hydrolase activity"/>
    <property type="evidence" value="ECO:0007669"/>
    <property type="project" value="UniProtKB-KW"/>
</dbReference>